<sequence>MKIHLDIDESYEDIEITIKCPQINEKVLAIESLLQRKQTTFPMFKETTEYYIDLHDVLFFETDAKEVVAHTAGDIYHTDYRLYELETILPGMFLRISKSAIVNVEKIFALTRNMSTCLIEFQNTFKHVYASRQYYKPLKEKLEEMRKYYE</sequence>
<dbReference type="Proteomes" id="UP000308836">
    <property type="component" value="Unassembled WGS sequence"/>
</dbReference>
<evidence type="ECO:0000313" key="1">
    <source>
        <dbReference type="EMBL" id="TGY66614.1"/>
    </source>
</evidence>
<dbReference type="EMBL" id="SRYG01000005">
    <property type="protein sequence ID" value="TGY66614.1"/>
    <property type="molecule type" value="Genomic_DNA"/>
</dbReference>
<protein>
    <submittedName>
        <fullName evidence="1">LytTR family transcriptional regulator</fullName>
    </submittedName>
</protein>
<proteinExistence type="predicted"/>
<name>A0AC61R8S2_9FIRM</name>
<reference evidence="1" key="1">
    <citation type="submission" date="2019-04" db="EMBL/GenBank/DDBJ databases">
        <title>Microbes associate with the intestines of laboratory mice.</title>
        <authorList>
            <person name="Navarre W."/>
            <person name="Wong E."/>
            <person name="Huang K."/>
            <person name="Tropini C."/>
            <person name="Ng K."/>
            <person name="Yu B."/>
        </authorList>
    </citation>
    <scope>NUCLEOTIDE SEQUENCE</scope>
    <source>
        <strain evidence="1">NM09_H32</strain>
    </source>
</reference>
<keyword evidence="2" id="KW-1185">Reference proteome</keyword>
<accession>A0AC61R8S2</accession>
<comment type="caution">
    <text evidence="1">The sequence shown here is derived from an EMBL/GenBank/DDBJ whole genome shotgun (WGS) entry which is preliminary data.</text>
</comment>
<evidence type="ECO:0000313" key="2">
    <source>
        <dbReference type="Proteomes" id="UP000308836"/>
    </source>
</evidence>
<gene>
    <name evidence="1" type="ORF">E5336_03540</name>
</gene>
<organism evidence="1 2">
    <name type="scientific">Dubosiella muris</name>
    <dbReference type="NCBI Taxonomy" id="3038133"/>
    <lineage>
        <taxon>Bacteria</taxon>
        <taxon>Bacillati</taxon>
        <taxon>Bacillota</taxon>
        <taxon>Erysipelotrichia</taxon>
        <taxon>Erysipelotrichales</taxon>
        <taxon>Erysipelotrichaceae</taxon>
        <taxon>Dubosiella</taxon>
    </lineage>
</organism>